<keyword evidence="1" id="KW-1133">Transmembrane helix</keyword>
<evidence type="ECO:0000313" key="3">
    <source>
        <dbReference type="EMBL" id="CAB4580680.1"/>
    </source>
</evidence>
<sequence>MSERSRGRDWIGLVAAVVFVVVVIGVFSYLYRDHSTSPTTAAPGFNLVTKDSFNRASGPIAYGKNVAAWKSIRGSWSVAAGAAYVSEPAPLLNIAVVEASANASVKAVVSGLGYCGLVANLVNEGEYLSLVRVEKYGLWNLERRINGIPEVLAVVGGSSSTAMTASILVAPPIVTASVGEQHVSVSVSDLGSGRSAGLFASDPDPSNCAFDDVVISVPE</sequence>
<keyword evidence="1" id="KW-0472">Membrane</keyword>
<protein>
    <submittedName>
        <fullName evidence="2">Unannotated protein</fullName>
    </submittedName>
</protein>
<reference evidence="2" key="1">
    <citation type="submission" date="2020-05" db="EMBL/GenBank/DDBJ databases">
        <authorList>
            <person name="Chiriac C."/>
            <person name="Salcher M."/>
            <person name="Ghai R."/>
            <person name="Kavagutti S V."/>
        </authorList>
    </citation>
    <scope>NUCLEOTIDE SEQUENCE</scope>
</reference>
<feature type="transmembrane region" description="Helical" evidence="1">
    <location>
        <begin position="12"/>
        <end position="31"/>
    </location>
</feature>
<keyword evidence="1" id="KW-0812">Transmembrane</keyword>
<dbReference type="AlphaFoldDB" id="A0A6J6CWX1"/>
<accession>A0A6J6CWX1</accession>
<gene>
    <name evidence="2" type="ORF">UFOPK1495_01191</name>
    <name evidence="3" type="ORF">UFOPK1603_01756</name>
</gene>
<dbReference type="EMBL" id="CAEZSU010000127">
    <property type="protein sequence ID" value="CAB4556091.1"/>
    <property type="molecule type" value="Genomic_DNA"/>
</dbReference>
<evidence type="ECO:0000313" key="2">
    <source>
        <dbReference type="EMBL" id="CAB4556091.1"/>
    </source>
</evidence>
<organism evidence="2">
    <name type="scientific">freshwater metagenome</name>
    <dbReference type="NCBI Taxonomy" id="449393"/>
    <lineage>
        <taxon>unclassified sequences</taxon>
        <taxon>metagenomes</taxon>
        <taxon>ecological metagenomes</taxon>
    </lineage>
</organism>
<dbReference type="EMBL" id="CAEZTG010000226">
    <property type="protein sequence ID" value="CAB4580680.1"/>
    <property type="molecule type" value="Genomic_DNA"/>
</dbReference>
<evidence type="ECO:0000256" key="1">
    <source>
        <dbReference type="SAM" id="Phobius"/>
    </source>
</evidence>
<name>A0A6J6CWX1_9ZZZZ</name>
<proteinExistence type="predicted"/>